<comment type="caution">
    <text evidence="1">The sequence shown here is derived from an EMBL/GenBank/DDBJ whole genome shotgun (WGS) entry which is preliminary data.</text>
</comment>
<keyword evidence="2" id="KW-1185">Reference proteome</keyword>
<gene>
    <name evidence="1" type="ORF">NM125_00370</name>
</gene>
<organism evidence="1 2">
    <name type="scientific">Gracilimonas sediminicola</name>
    <dbReference type="NCBI Taxonomy" id="2952158"/>
    <lineage>
        <taxon>Bacteria</taxon>
        <taxon>Pseudomonadati</taxon>
        <taxon>Balneolota</taxon>
        <taxon>Balneolia</taxon>
        <taxon>Balneolales</taxon>
        <taxon>Balneolaceae</taxon>
        <taxon>Gracilimonas</taxon>
    </lineage>
</organism>
<dbReference type="RefSeq" id="WP_255131716.1">
    <property type="nucleotide sequence ID" value="NZ_JANDBC010000001.1"/>
</dbReference>
<accession>A0A9X2L0D1</accession>
<name>A0A9X2L0D1_9BACT</name>
<reference evidence="1" key="1">
    <citation type="submission" date="2022-06" db="EMBL/GenBank/DDBJ databases">
        <title>Gracilimonas sp. CAU 1638 isolated from sea sediment.</title>
        <authorList>
            <person name="Kim W."/>
        </authorList>
    </citation>
    <scope>NUCLEOTIDE SEQUENCE</scope>
    <source>
        <strain evidence="1">CAU 1638</strain>
    </source>
</reference>
<sequence length="88" mass="10376">MSELQLLHDRQRSVIQNFCNSIGCKDCPHQRFDEHGKHDGCISTDLQDKIMKLEFGDIMNPKPTTEQWQRFFKHHLPEVTVNPKQQKS</sequence>
<dbReference type="EMBL" id="JANDBC010000001">
    <property type="protein sequence ID" value="MCP9290026.1"/>
    <property type="molecule type" value="Genomic_DNA"/>
</dbReference>
<evidence type="ECO:0000313" key="2">
    <source>
        <dbReference type="Proteomes" id="UP001139125"/>
    </source>
</evidence>
<dbReference type="Proteomes" id="UP001139125">
    <property type="component" value="Unassembled WGS sequence"/>
</dbReference>
<evidence type="ECO:0000313" key="1">
    <source>
        <dbReference type="EMBL" id="MCP9290026.1"/>
    </source>
</evidence>
<proteinExistence type="predicted"/>
<dbReference type="AlphaFoldDB" id="A0A9X2L0D1"/>
<protein>
    <submittedName>
        <fullName evidence="1">Uncharacterized protein</fullName>
    </submittedName>
</protein>